<reference evidence="2 3" key="1">
    <citation type="submission" date="2023-04" db="EMBL/GenBank/DDBJ databases">
        <title>Forest soil microbial communities from Buena Vista Peninsula, Colon Province, Panama.</title>
        <authorList>
            <person name="Bouskill N."/>
        </authorList>
    </citation>
    <scope>NUCLEOTIDE SEQUENCE [LARGE SCALE GENOMIC DNA]</scope>
    <source>
        <strain evidence="2 3">AC80</strain>
    </source>
</reference>
<evidence type="ECO:0008006" key="4">
    <source>
        <dbReference type="Google" id="ProtNLM"/>
    </source>
</evidence>
<keyword evidence="1" id="KW-0812">Transmembrane</keyword>
<keyword evidence="1" id="KW-1133">Transmembrane helix</keyword>
<evidence type="ECO:0000313" key="3">
    <source>
        <dbReference type="Proteomes" id="UP001160130"/>
    </source>
</evidence>
<proteinExistence type="predicted"/>
<organism evidence="2 3">
    <name type="scientific">Mycolicibacterium frederiksbergense</name>
    <dbReference type="NCBI Taxonomy" id="117567"/>
    <lineage>
        <taxon>Bacteria</taxon>
        <taxon>Bacillati</taxon>
        <taxon>Actinomycetota</taxon>
        <taxon>Actinomycetes</taxon>
        <taxon>Mycobacteriales</taxon>
        <taxon>Mycobacteriaceae</taxon>
        <taxon>Mycolicibacterium</taxon>
    </lineage>
</organism>
<evidence type="ECO:0000313" key="2">
    <source>
        <dbReference type="EMBL" id="MDH6197609.1"/>
    </source>
</evidence>
<name>A0ABT6L3U0_9MYCO</name>
<feature type="transmembrane region" description="Helical" evidence="1">
    <location>
        <begin position="122"/>
        <end position="142"/>
    </location>
</feature>
<protein>
    <recommendedName>
        <fullName evidence="4">Facilitated glucose transporter</fullName>
    </recommendedName>
</protein>
<feature type="transmembrane region" description="Helical" evidence="1">
    <location>
        <begin position="66"/>
        <end position="85"/>
    </location>
</feature>
<dbReference type="EMBL" id="JARXVE010000007">
    <property type="protein sequence ID" value="MDH6197609.1"/>
    <property type="molecule type" value="Genomic_DNA"/>
</dbReference>
<sequence>MGGRLAGGVARQHPDLTAVKTRVEIDDAAPAMAGIVLALLAIDGVISAVVGALLLPSYVGSVPFPISALLSGAVNAALVWAALHWTDSVRLAGLPLWTWMATVVAMTFGGPGSDVIFAGPGVMAYGSLIFIVAGALPPALLLRRHLRR</sequence>
<comment type="caution">
    <text evidence="2">The sequence shown here is derived from an EMBL/GenBank/DDBJ whole genome shotgun (WGS) entry which is preliminary data.</text>
</comment>
<dbReference type="Proteomes" id="UP001160130">
    <property type="component" value="Unassembled WGS sequence"/>
</dbReference>
<keyword evidence="1" id="KW-0472">Membrane</keyword>
<feature type="transmembrane region" description="Helical" evidence="1">
    <location>
        <begin position="92"/>
        <end position="110"/>
    </location>
</feature>
<keyword evidence="3" id="KW-1185">Reference proteome</keyword>
<dbReference type="RefSeq" id="WP_372517146.1">
    <property type="nucleotide sequence ID" value="NZ_JARXVE010000007.1"/>
</dbReference>
<evidence type="ECO:0000256" key="1">
    <source>
        <dbReference type="SAM" id="Phobius"/>
    </source>
</evidence>
<gene>
    <name evidence="2" type="ORF">M2272_004264</name>
</gene>
<feature type="transmembrane region" description="Helical" evidence="1">
    <location>
        <begin position="31"/>
        <end position="54"/>
    </location>
</feature>
<accession>A0ABT6L3U0</accession>